<dbReference type="PANTHER" id="PTHR46579">
    <property type="entry name" value="F5/8 TYPE C DOMAIN-CONTAINING PROTEIN-RELATED"/>
    <property type="match status" value="1"/>
</dbReference>
<dbReference type="OrthoDB" id="3269001at2759"/>
<dbReference type="EMBL" id="JH711856">
    <property type="protein sequence ID" value="EIW51314.1"/>
    <property type="molecule type" value="Genomic_DNA"/>
</dbReference>
<dbReference type="Proteomes" id="UP000054317">
    <property type="component" value="Unassembled WGS sequence"/>
</dbReference>
<dbReference type="RefSeq" id="XP_008045801.1">
    <property type="nucleotide sequence ID" value="XM_008047610.1"/>
</dbReference>
<evidence type="ECO:0008006" key="4">
    <source>
        <dbReference type="Google" id="ProtNLM"/>
    </source>
</evidence>
<evidence type="ECO:0000256" key="1">
    <source>
        <dbReference type="SAM" id="MobiDB-lite"/>
    </source>
</evidence>
<reference evidence="3" key="1">
    <citation type="journal article" date="2012" name="Science">
        <title>The Paleozoic origin of enzymatic lignin decomposition reconstructed from 31 fungal genomes.</title>
        <authorList>
            <person name="Floudas D."/>
            <person name="Binder M."/>
            <person name="Riley R."/>
            <person name="Barry K."/>
            <person name="Blanchette R.A."/>
            <person name="Henrissat B."/>
            <person name="Martinez A.T."/>
            <person name="Otillar R."/>
            <person name="Spatafora J.W."/>
            <person name="Yadav J.S."/>
            <person name="Aerts A."/>
            <person name="Benoit I."/>
            <person name="Boyd A."/>
            <person name="Carlson A."/>
            <person name="Copeland A."/>
            <person name="Coutinho P.M."/>
            <person name="de Vries R.P."/>
            <person name="Ferreira P."/>
            <person name="Findley K."/>
            <person name="Foster B."/>
            <person name="Gaskell J."/>
            <person name="Glotzer D."/>
            <person name="Gorecki P."/>
            <person name="Heitman J."/>
            <person name="Hesse C."/>
            <person name="Hori C."/>
            <person name="Igarashi K."/>
            <person name="Jurgens J.A."/>
            <person name="Kallen N."/>
            <person name="Kersten P."/>
            <person name="Kohler A."/>
            <person name="Kuees U."/>
            <person name="Kumar T.K.A."/>
            <person name="Kuo A."/>
            <person name="LaButti K."/>
            <person name="Larrondo L.F."/>
            <person name="Lindquist E."/>
            <person name="Ling A."/>
            <person name="Lombard V."/>
            <person name="Lucas S."/>
            <person name="Lundell T."/>
            <person name="Martin R."/>
            <person name="McLaughlin D.J."/>
            <person name="Morgenstern I."/>
            <person name="Morin E."/>
            <person name="Murat C."/>
            <person name="Nagy L.G."/>
            <person name="Nolan M."/>
            <person name="Ohm R.A."/>
            <person name="Patyshakuliyeva A."/>
            <person name="Rokas A."/>
            <person name="Ruiz-Duenas F.J."/>
            <person name="Sabat G."/>
            <person name="Salamov A."/>
            <person name="Samejima M."/>
            <person name="Schmutz J."/>
            <person name="Slot J.C."/>
            <person name="St John F."/>
            <person name="Stenlid J."/>
            <person name="Sun H."/>
            <person name="Sun S."/>
            <person name="Syed K."/>
            <person name="Tsang A."/>
            <person name="Wiebenga A."/>
            <person name="Young D."/>
            <person name="Pisabarro A."/>
            <person name="Eastwood D.C."/>
            <person name="Martin F."/>
            <person name="Cullen D."/>
            <person name="Grigoriev I.V."/>
            <person name="Hibbett D.S."/>
        </authorList>
    </citation>
    <scope>NUCLEOTIDE SEQUENCE [LARGE SCALE GENOMIC DNA]</scope>
    <source>
        <strain evidence="3">FP-101664</strain>
    </source>
</reference>
<protein>
    <recommendedName>
        <fullName evidence="4">DUF4218 domain-containing protein</fullName>
    </recommendedName>
</protein>
<dbReference type="AlphaFoldDB" id="R7S8M6"/>
<organism evidence="2 3">
    <name type="scientific">Trametes versicolor (strain FP-101664)</name>
    <name type="common">White-rot fungus</name>
    <name type="synonym">Coriolus versicolor</name>
    <dbReference type="NCBI Taxonomy" id="717944"/>
    <lineage>
        <taxon>Eukaryota</taxon>
        <taxon>Fungi</taxon>
        <taxon>Dikarya</taxon>
        <taxon>Basidiomycota</taxon>
        <taxon>Agaricomycotina</taxon>
        <taxon>Agaricomycetes</taxon>
        <taxon>Polyporales</taxon>
        <taxon>Polyporaceae</taxon>
        <taxon>Trametes</taxon>
    </lineage>
</organism>
<dbReference type="InterPro" id="IPR004242">
    <property type="entry name" value="Transposase_21"/>
</dbReference>
<feature type="region of interest" description="Disordered" evidence="1">
    <location>
        <begin position="234"/>
        <end position="256"/>
    </location>
</feature>
<gene>
    <name evidence="2" type="ORF">TRAVEDRAFT_25117</name>
</gene>
<evidence type="ECO:0000313" key="3">
    <source>
        <dbReference type="Proteomes" id="UP000054317"/>
    </source>
</evidence>
<name>R7S8M6_TRAVS</name>
<proteinExistence type="predicted"/>
<dbReference type="KEGG" id="tvs:TRAVEDRAFT_25117"/>
<dbReference type="Pfam" id="PF02992">
    <property type="entry name" value="Transposase_21"/>
    <property type="match status" value="1"/>
</dbReference>
<dbReference type="GeneID" id="19412465"/>
<sequence length="817" mass="91893">MYLAGVIPGPTKPSTEQINHFLAILVDELLQFWNPGVSYSRTAKVPYGRLVRAALIPLVCDLPAARQMAGLGAHNHSQVLCSCCHIKPEDIENTDRSAFGLRSTKAHRAAASAWLNAQSSLDREQMFRSNGIRYSELLRLPYWNPVAYVVVDSMHDLYLGILQRHIRDFWAISSPRPSGEMMEFGLDQLLHGTERDLRECGKGVLYHLCSDRGIRRAGTVSILLKNLGRWRQKEGLPKPRPAGSTPLAFPESSSRTMRRTRARVVSKEELDTAELLLSTTASCNSFAKKTNVDVLIAMCASRKLDTGGKKRGAEHTNVSETVGQTATARGSIPDLIVDAPQADDAQMAGAGVEEDGRQLAHALFWKDSDGDEQPLPGTAALGRETMREYVNDRQRIELPRWVNPAPVAFGTSKHGKLSADQWRTVAIIHLPITLIRTWGTESGRRLDMLKNFLHVVDAIETLGLLEIDEERIAHAHAQLVKYLEGVKELYKGAKLQPTHHLALHLELFLRFFGPVHSWRSFAFERINFLLQSINSNSKFGELEMTMMMTSCRSANLRPLLNAPVVRLAMPIFVHELERLSTEERRGMRLDEVKRLVPDLLPRQEQKKAKEVRLDAATLSGLAYRLNHEAPAPALAAEGNSARPRLTNLSPKAQVVPKLDVRGVFYKPWKTALGDSNVIFHHPYTSSQSAGRIEQIFLYRRRSSDGTTLEETFLAVKQLMELDEADAVHDPYRRFGRVGGRLCSAEYRPEVLILRPEDVTCHFAKTTMEDMNLCRSSPGEGMKKLQQTYIHVRPLDRVSKSYICVWTRMYNAALYISY</sequence>
<keyword evidence="3" id="KW-1185">Reference proteome</keyword>
<evidence type="ECO:0000313" key="2">
    <source>
        <dbReference type="EMBL" id="EIW51314.1"/>
    </source>
</evidence>
<accession>R7S8M6</accession>
<dbReference type="PANTHER" id="PTHR46579:SF1">
    <property type="entry name" value="F5_8 TYPE C DOMAIN-CONTAINING PROTEIN"/>
    <property type="match status" value="1"/>
</dbReference>